<reference evidence="2 3" key="1">
    <citation type="journal article" date="2018" name="Mol. Ecol.">
        <title>The obligate alkalophilic soda-lake fungus Sodiomyces alkalinus has shifted to a protein diet.</title>
        <authorList>
            <person name="Grum-Grzhimaylo A.A."/>
            <person name="Falkoski D.L."/>
            <person name="van den Heuvel J."/>
            <person name="Valero-Jimenez C.A."/>
            <person name="Min B."/>
            <person name="Choi I.G."/>
            <person name="Lipzen A."/>
            <person name="Daum C.G."/>
            <person name="Aanen D.K."/>
            <person name="Tsang A."/>
            <person name="Henrissat B."/>
            <person name="Bilanenko E.N."/>
            <person name="de Vries R.P."/>
            <person name="van Kan J.A.L."/>
            <person name="Grigoriev I.V."/>
            <person name="Debets A.J.M."/>
        </authorList>
    </citation>
    <scope>NUCLEOTIDE SEQUENCE [LARGE SCALE GENOMIC DNA]</scope>
    <source>
        <strain evidence="2 3">F11</strain>
    </source>
</reference>
<feature type="region of interest" description="Disordered" evidence="1">
    <location>
        <begin position="46"/>
        <end position="83"/>
    </location>
</feature>
<dbReference type="AlphaFoldDB" id="A0A3N2Q0C5"/>
<organism evidence="2 3">
    <name type="scientific">Sodiomyces alkalinus (strain CBS 110278 / VKM F-3762 / F11)</name>
    <name type="common">Alkaliphilic filamentous fungus</name>
    <dbReference type="NCBI Taxonomy" id="1314773"/>
    <lineage>
        <taxon>Eukaryota</taxon>
        <taxon>Fungi</taxon>
        <taxon>Dikarya</taxon>
        <taxon>Ascomycota</taxon>
        <taxon>Pezizomycotina</taxon>
        <taxon>Sordariomycetes</taxon>
        <taxon>Hypocreomycetidae</taxon>
        <taxon>Glomerellales</taxon>
        <taxon>Plectosphaerellaceae</taxon>
        <taxon>Sodiomyces</taxon>
    </lineage>
</organism>
<proteinExistence type="predicted"/>
<evidence type="ECO:0000313" key="3">
    <source>
        <dbReference type="Proteomes" id="UP000272025"/>
    </source>
</evidence>
<evidence type="ECO:0000256" key="1">
    <source>
        <dbReference type="SAM" id="MobiDB-lite"/>
    </source>
</evidence>
<feature type="compositionally biased region" description="Basic and acidic residues" evidence="1">
    <location>
        <begin position="46"/>
        <end position="62"/>
    </location>
</feature>
<dbReference type="Proteomes" id="UP000272025">
    <property type="component" value="Unassembled WGS sequence"/>
</dbReference>
<dbReference type="RefSeq" id="XP_028467871.1">
    <property type="nucleotide sequence ID" value="XM_028606821.1"/>
</dbReference>
<dbReference type="GeneID" id="39575299"/>
<sequence>MNLTKLAPLWLCCPKTAGRPARRQALPHLETKRTKCRHNGIARCRPGERREDEGKDARRLTQEAKAGPFSGHLGKASFVSCGN</sequence>
<protein>
    <submittedName>
        <fullName evidence="2">Uncharacterized protein</fullName>
    </submittedName>
</protein>
<dbReference type="EMBL" id="ML119053">
    <property type="protein sequence ID" value="ROT40065.1"/>
    <property type="molecule type" value="Genomic_DNA"/>
</dbReference>
<accession>A0A3N2Q0C5</accession>
<name>A0A3N2Q0C5_SODAK</name>
<gene>
    <name evidence="2" type="ORF">SODALDRAFT_144815</name>
</gene>
<keyword evidence="3" id="KW-1185">Reference proteome</keyword>
<evidence type="ECO:0000313" key="2">
    <source>
        <dbReference type="EMBL" id="ROT40065.1"/>
    </source>
</evidence>